<evidence type="ECO:0000313" key="2">
    <source>
        <dbReference type="Proteomes" id="UP000198337"/>
    </source>
</evidence>
<gene>
    <name evidence="1" type="ORF">SAMN04488009_1878</name>
</gene>
<organism evidence="1 2">
    <name type="scientific">Maribacter sedimenticola</name>
    <dbReference type="NCBI Taxonomy" id="228956"/>
    <lineage>
        <taxon>Bacteria</taxon>
        <taxon>Pseudomonadati</taxon>
        <taxon>Bacteroidota</taxon>
        <taxon>Flavobacteriia</taxon>
        <taxon>Flavobacteriales</taxon>
        <taxon>Flavobacteriaceae</taxon>
        <taxon>Maribacter</taxon>
    </lineage>
</organism>
<dbReference type="Proteomes" id="UP000198337">
    <property type="component" value="Unassembled WGS sequence"/>
</dbReference>
<comment type="caution">
    <text evidence="1">The sequence shown here is derived from an EMBL/GenBank/DDBJ whole genome shotgun (WGS) entry which is preliminary data.</text>
</comment>
<keyword evidence="2" id="KW-1185">Reference proteome</keyword>
<dbReference type="EMBL" id="FZNV01000002">
    <property type="protein sequence ID" value="SNR45684.1"/>
    <property type="molecule type" value="Genomic_DNA"/>
</dbReference>
<proteinExistence type="predicted"/>
<evidence type="ECO:0000313" key="1">
    <source>
        <dbReference type="EMBL" id="SNR45684.1"/>
    </source>
</evidence>
<accession>A0ABY1SHF0</accession>
<reference evidence="1 2" key="1">
    <citation type="submission" date="2017-06" db="EMBL/GenBank/DDBJ databases">
        <authorList>
            <person name="Varghese N."/>
            <person name="Submissions S."/>
        </authorList>
    </citation>
    <scope>NUCLEOTIDE SEQUENCE [LARGE SCALE GENOMIC DNA]</scope>
    <source>
        <strain evidence="1 2">DSM 19840</strain>
    </source>
</reference>
<name>A0ABY1SHF0_9FLAO</name>
<protein>
    <submittedName>
        <fullName evidence="1">Uncharacterized protein</fullName>
    </submittedName>
</protein>
<sequence>MNVVYYCYRHDETLELKIPFHTHCPTQLFRINKVPLPYEKKTFRKKSKKDGYNFANAPSRSKNKILNLYFYAATKSQVTLRGTK</sequence>